<dbReference type="PANTHER" id="PTHR35174">
    <property type="entry name" value="BLL7171 PROTEIN-RELATED"/>
    <property type="match status" value="1"/>
</dbReference>
<sequence>MRYITVLKGTPPAGPPPESLMAAIMDLGAQAAASGALLDNAGLAPSAAGAQVSVTAGELSVTDGPFTEAKEYISYAVYEVRSKAEAVEWASRFMAVHAQHWPGWEGECDVVKIMGPEDFTQPH</sequence>
<evidence type="ECO:0000256" key="1">
    <source>
        <dbReference type="ARBA" id="ARBA00007689"/>
    </source>
</evidence>
<name>A0ABP7EQS4_9MICO</name>
<gene>
    <name evidence="3" type="ORF">GCM10022399_44110</name>
</gene>
<evidence type="ECO:0000259" key="2">
    <source>
        <dbReference type="Pfam" id="PF03795"/>
    </source>
</evidence>
<dbReference type="RefSeq" id="WP_344952200.1">
    <property type="nucleotide sequence ID" value="NZ_BAABDC010000016.1"/>
</dbReference>
<dbReference type="Pfam" id="PF03795">
    <property type="entry name" value="YCII"/>
    <property type="match status" value="1"/>
</dbReference>
<keyword evidence="4" id="KW-1185">Reference proteome</keyword>
<organism evidence="3 4">
    <name type="scientific">Terrabacter ginsenosidimutans</name>
    <dbReference type="NCBI Taxonomy" id="490575"/>
    <lineage>
        <taxon>Bacteria</taxon>
        <taxon>Bacillati</taxon>
        <taxon>Actinomycetota</taxon>
        <taxon>Actinomycetes</taxon>
        <taxon>Micrococcales</taxon>
        <taxon>Intrasporangiaceae</taxon>
        <taxon>Terrabacter</taxon>
    </lineage>
</organism>
<evidence type="ECO:0000313" key="3">
    <source>
        <dbReference type="EMBL" id="GAA3722899.1"/>
    </source>
</evidence>
<dbReference type="InterPro" id="IPR005545">
    <property type="entry name" value="YCII"/>
</dbReference>
<comment type="caution">
    <text evidence="3">The sequence shown here is derived from an EMBL/GenBank/DDBJ whole genome shotgun (WGS) entry which is preliminary data.</text>
</comment>
<dbReference type="PANTHER" id="PTHR35174:SF1">
    <property type="entry name" value="BLL0086 PROTEIN"/>
    <property type="match status" value="1"/>
</dbReference>
<accession>A0ABP7EQS4</accession>
<reference evidence="4" key="1">
    <citation type="journal article" date="2019" name="Int. J. Syst. Evol. Microbiol.">
        <title>The Global Catalogue of Microorganisms (GCM) 10K type strain sequencing project: providing services to taxonomists for standard genome sequencing and annotation.</title>
        <authorList>
            <consortium name="The Broad Institute Genomics Platform"/>
            <consortium name="The Broad Institute Genome Sequencing Center for Infectious Disease"/>
            <person name="Wu L."/>
            <person name="Ma J."/>
        </authorList>
    </citation>
    <scope>NUCLEOTIDE SEQUENCE [LARGE SCALE GENOMIC DNA]</scope>
    <source>
        <strain evidence="4">JCM 17125</strain>
    </source>
</reference>
<dbReference type="InterPro" id="IPR011008">
    <property type="entry name" value="Dimeric_a/b-barrel"/>
</dbReference>
<protein>
    <submittedName>
        <fullName evidence="3">YciI family protein</fullName>
    </submittedName>
</protein>
<dbReference type="EMBL" id="BAABDC010000016">
    <property type="protein sequence ID" value="GAA3722899.1"/>
    <property type="molecule type" value="Genomic_DNA"/>
</dbReference>
<comment type="similarity">
    <text evidence="1">Belongs to the YciI family.</text>
</comment>
<dbReference type="Proteomes" id="UP001501468">
    <property type="component" value="Unassembled WGS sequence"/>
</dbReference>
<evidence type="ECO:0000313" key="4">
    <source>
        <dbReference type="Proteomes" id="UP001501468"/>
    </source>
</evidence>
<proteinExistence type="inferred from homology"/>
<feature type="domain" description="YCII-related" evidence="2">
    <location>
        <begin position="1"/>
        <end position="94"/>
    </location>
</feature>
<dbReference type="Gene3D" id="3.30.70.1060">
    <property type="entry name" value="Dimeric alpha+beta barrel"/>
    <property type="match status" value="1"/>
</dbReference>
<dbReference type="SUPFAM" id="SSF54909">
    <property type="entry name" value="Dimeric alpha+beta barrel"/>
    <property type="match status" value="1"/>
</dbReference>